<evidence type="ECO:0000256" key="2">
    <source>
        <dbReference type="SAM" id="Phobius"/>
    </source>
</evidence>
<evidence type="ECO:0000313" key="3">
    <source>
        <dbReference type="EMBL" id="KAK1748758.1"/>
    </source>
</evidence>
<gene>
    <name evidence="3" type="ORF">QTG54_000697</name>
</gene>
<proteinExistence type="predicted"/>
<dbReference type="EMBL" id="JATAAI010000001">
    <property type="protein sequence ID" value="KAK1748758.1"/>
    <property type="molecule type" value="Genomic_DNA"/>
</dbReference>
<feature type="region of interest" description="Disordered" evidence="1">
    <location>
        <begin position="1"/>
        <end position="63"/>
    </location>
</feature>
<feature type="transmembrane region" description="Helical" evidence="2">
    <location>
        <begin position="154"/>
        <end position="181"/>
    </location>
</feature>
<keyword evidence="2" id="KW-0472">Membrane</keyword>
<keyword evidence="2" id="KW-1133">Transmembrane helix</keyword>
<keyword evidence="4" id="KW-1185">Reference proteome</keyword>
<keyword evidence="2" id="KW-0812">Transmembrane</keyword>
<evidence type="ECO:0000313" key="4">
    <source>
        <dbReference type="Proteomes" id="UP001224775"/>
    </source>
</evidence>
<dbReference type="AlphaFoldDB" id="A0AAD8YMK1"/>
<organism evidence="3 4">
    <name type="scientific">Skeletonema marinoi</name>
    <dbReference type="NCBI Taxonomy" id="267567"/>
    <lineage>
        <taxon>Eukaryota</taxon>
        <taxon>Sar</taxon>
        <taxon>Stramenopiles</taxon>
        <taxon>Ochrophyta</taxon>
        <taxon>Bacillariophyta</taxon>
        <taxon>Coscinodiscophyceae</taxon>
        <taxon>Thalassiosirophycidae</taxon>
        <taxon>Thalassiosirales</taxon>
        <taxon>Skeletonemataceae</taxon>
        <taxon>Skeletonema</taxon>
        <taxon>Skeletonema marinoi-dohrnii complex</taxon>
    </lineage>
</organism>
<reference evidence="3" key="1">
    <citation type="submission" date="2023-06" db="EMBL/GenBank/DDBJ databases">
        <title>Survivors Of The Sea: Transcriptome response of Skeletonema marinoi to long-term dormancy.</title>
        <authorList>
            <person name="Pinder M.I.M."/>
            <person name="Kourtchenko O."/>
            <person name="Robertson E.K."/>
            <person name="Larsson T."/>
            <person name="Maumus F."/>
            <person name="Osuna-Cruz C.M."/>
            <person name="Vancaester E."/>
            <person name="Stenow R."/>
            <person name="Vandepoele K."/>
            <person name="Ploug H."/>
            <person name="Bruchert V."/>
            <person name="Godhe A."/>
            <person name="Topel M."/>
        </authorList>
    </citation>
    <scope>NUCLEOTIDE SEQUENCE</scope>
    <source>
        <strain evidence="3">R05AC</strain>
    </source>
</reference>
<name>A0AAD8YMK1_9STRA</name>
<comment type="caution">
    <text evidence="3">The sequence shown here is derived from an EMBL/GenBank/DDBJ whole genome shotgun (WGS) entry which is preliminary data.</text>
</comment>
<dbReference type="Proteomes" id="UP001224775">
    <property type="component" value="Unassembled WGS sequence"/>
</dbReference>
<protein>
    <submittedName>
        <fullName evidence="3">Uncharacterized protein</fullName>
    </submittedName>
</protein>
<feature type="compositionally biased region" description="Basic and acidic residues" evidence="1">
    <location>
        <begin position="12"/>
        <end position="27"/>
    </location>
</feature>
<feature type="compositionally biased region" description="Low complexity" evidence="1">
    <location>
        <begin position="122"/>
        <end position="146"/>
    </location>
</feature>
<evidence type="ECO:0000256" key="1">
    <source>
        <dbReference type="SAM" id="MobiDB-lite"/>
    </source>
</evidence>
<accession>A0AAD8YMK1</accession>
<feature type="region of interest" description="Disordered" evidence="1">
    <location>
        <begin position="105"/>
        <end position="146"/>
    </location>
</feature>
<sequence length="182" mass="20397">MAITETIEVEVEATKEKEQEKDMEHRVPQQTQDKQGDESFDTALFDHQNFPSSPSKDDETRRRAIARQQRILSQASTRFQALSETATIDTSGFSYCSPPHLQRRRWQQHIGRQTKPQVVDDGNQQGSSSRGQSIIGLPPRQQQQQLPPQATKTIVLLFFMIALLPGILLQTTTTALAAAAAI</sequence>